<organism evidence="1 2">
    <name type="scientific">Maribacter stanieri</name>
    <dbReference type="NCBI Taxonomy" id="440514"/>
    <lineage>
        <taxon>Bacteria</taxon>
        <taxon>Pseudomonadati</taxon>
        <taxon>Bacteroidota</taxon>
        <taxon>Flavobacteriia</taxon>
        <taxon>Flavobacteriales</taxon>
        <taxon>Flavobacteriaceae</taxon>
        <taxon>Maribacter</taxon>
    </lineage>
</organism>
<name>A0A1I6I6I2_9FLAO</name>
<keyword evidence="2" id="KW-1185">Reference proteome</keyword>
<evidence type="ECO:0000313" key="1">
    <source>
        <dbReference type="EMBL" id="SFR62313.1"/>
    </source>
</evidence>
<gene>
    <name evidence="1" type="ORF">SAMN04488010_1198</name>
</gene>
<evidence type="ECO:0000313" key="2">
    <source>
        <dbReference type="Proteomes" id="UP000199462"/>
    </source>
</evidence>
<proteinExistence type="predicted"/>
<dbReference type="EMBL" id="FOYX01000001">
    <property type="protein sequence ID" value="SFR62313.1"/>
    <property type="molecule type" value="Genomic_DNA"/>
</dbReference>
<dbReference type="Proteomes" id="UP000199462">
    <property type="component" value="Unassembled WGS sequence"/>
</dbReference>
<sequence>MTQIEDNVIHAILFDDELFNSYLYQLINLLDNSFWLGNKTEQKVTELHIFLFNNISNYIKEELPSEMKKKKS</sequence>
<dbReference type="RefSeq" id="WP_091902090.1">
    <property type="nucleotide sequence ID" value="NZ_FOYX01000001.1"/>
</dbReference>
<accession>A0A1I6I6I2</accession>
<dbReference type="STRING" id="440514.SAMN04488010_1198"/>
<reference evidence="2" key="1">
    <citation type="submission" date="2016-10" db="EMBL/GenBank/DDBJ databases">
        <authorList>
            <person name="Varghese N."/>
            <person name="Submissions S."/>
        </authorList>
    </citation>
    <scope>NUCLEOTIDE SEQUENCE [LARGE SCALE GENOMIC DNA]</scope>
    <source>
        <strain evidence="2">DSM 19891</strain>
    </source>
</reference>
<dbReference type="AlphaFoldDB" id="A0A1I6I6I2"/>
<protein>
    <submittedName>
        <fullName evidence="1">Uncharacterized protein</fullName>
    </submittedName>
</protein>